<protein>
    <submittedName>
        <fullName evidence="1">Uncharacterized protein</fullName>
    </submittedName>
</protein>
<evidence type="ECO:0000313" key="1">
    <source>
        <dbReference type="EMBL" id="HJE22862.1"/>
    </source>
</evidence>
<accession>A0A921E1X5</accession>
<evidence type="ECO:0000313" key="2">
    <source>
        <dbReference type="Proteomes" id="UP000742631"/>
    </source>
</evidence>
<proteinExistence type="predicted"/>
<dbReference type="EMBL" id="DYYG01000013">
    <property type="protein sequence ID" value="HJE22862.1"/>
    <property type="molecule type" value="Genomic_DNA"/>
</dbReference>
<sequence length="311" mass="35657">MWNDGSTISVGNGSDVVAIDDRTSELSHVEGDRWVSMKAISRLLGINHHGQLAEAWDWLVAMTECGRTPEIMGQPIRMAVTTIRGRDWWCMHEDDMRRVAGSFHAFVGTFQSILDRKYARRDPIEHSEWLGYRAVAGTLPMENPETLLNSVWQHLQREYRGGRVPRLGDHEIRMRYFAGDKGRAIHIHRDDVRFLDQNIHEDGSCFTLRDVVDHFRDLDEWMGLHAERLMKEVRTGFGTTGRLALRGIPLATVRVPTERGLMLRIHRSSLSIVARIIDNDCTSVVREDFDDIPEFEVDTDVRSAFSMQAGF</sequence>
<dbReference type="AlphaFoldDB" id="A0A921E1X5"/>
<reference evidence="1" key="2">
    <citation type="submission" date="2021-09" db="EMBL/GenBank/DDBJ databases">
        <authorList>
            <person name="Gilroy R."/>
        </authorList>
    </citation>
    <scope>NUCLEOTIDE SEQUENCE</scope>
    <source>
        <strain evidence="1">316</strain>
    </source>
</reference>
<dbReference type="Proteomes" id="UP000742631">
    <property type="component" value="Unassembled WGS sequence"/>
</dbReference>
<reference evidence="1" key="1">
    <citation type="journal article" date="2021" name="PeerJ">
        <title>Extensive microbial diversity within the chicken gut microbiome revealed by metagenomics and culture.</title>
        <authorList>
            <person name="Gilroy R."/>
            <person name="Ravi A."/>
            <person name="Getino M."/>
            <person name="Pursley I."/>
            <person name="Horton D.L."/>
            <person name="Alikhan N.F."/>
            <person name="Baker D."/>
            <person name="Gharbi K."/>
            <person name="Hall N."/>
            <person name="Watson M."/>
            <person name="Adriaenssens E.M."/>
            <person name="Foster-Nyarko E."/>
            <person name="Jarju S."/>
            <person name="Secka A."/>
            <person name="Antonio M."/>
            <person name="Oren A."/>
            <person name="Chaudhuri R.R."/>
            <person name="La Ragione R."/>
            <person name="Hildebrand F."/>
            <person name="Pallen M.J."/>
        </authorList>
    </citation>
    <scope>NUCLEOTIDE SEQUENCE</scope>
    <source>
        <strain evidence="1">316</strain>
    </source>
</reference>
<comment type="caution">
    <text evidence="1">The sequence shown here is derived from an EMBL/GenBank/DDBJ whole genome shotgun (WGS) entry which is preliminary data.</text>
</comment>
<name>A0A921E1X5_9HYPH</name>
<organism evidence="1 2">
    <name type="scientific">Methylorubrum populi</name>
    <dbReference type="NCBI Taxonomy" id="223967"/>
    <lineage>
        <taxon>Bacteria</taxon>
        <taxon>Pseudomonadati</taxon>
        <taxon>Pseudomonadota</taxon>
        <taxon>Alphaproteobacteria</taxon>
        <taxon>Hyphomicrobiales</taxon>
        <taxon>Methylobacteriaceae</taxon>
        <taxon>Methylorubrum</taxon>
    </lineage>
</organism>
<gene>
    <name evidence="1" type="ORF">K8W01_04315</name>
</gene>